<evidence type="ECO:0000313" key="3">
    <source>
        <dbReference type="Proteomes" id="UP000651452"/>
    </source>
</evidence>
<gene>
    <name evidence="2" type="ORF">EKO04_010930</name>
</gene>
<dbReference type="EMBL" id="RZGK01000022">
    <property type="protein sequence ID" value="KAF9690805.1"/>
    <property type="molecule type" value="Genomic_DNA"/>
</dbReference>
<proteinExistence type="predicted"/>
<reference evidence="2" key="1">
    <citation type="submission" date="2018-12" db="EMBL/GenBank/DDBJ databases">
        <authorList>
            <person name="Syme R.A."/>
            <person name="Farfan-Caceres L."/>
            <person name="Lichtenzveig J."/>
        </authorList>
    </citation>
    <scope>NUCLEOTIDE SEQUENCE</scope>
    <source>
        <strain evidence="2">Al4</strain>
    </source>
</reference>
<sequence>MRTFVLITLASAFGMSDATRRGCKSNPANPGEGWYHTTSSDTLNKVAADFCTTPAIINQWNNRRGELSPGINIKVPCHHVTRDCSNKGYYTIHISAYLFAEPDFLTSLVLDGFVDSTLFWSSSLETSSMPSWPALRNLTLFFNMDAPSGEWYLDRIPGEIVEQFRDHGDAKTLDPFVTAFAKAIQKMPVLEQFLLETELGHDIGYWDISYHAPGIKADGDVNEDDAKKLFDVSGGIVMGQS</sequence>
<keyword evidence="1" id="KW-0732">Signal</keyword>
<organism evidence="2 3">
    <name type="scientific">Ascochyta lentis</name>
    <dbReference type="NCBI Taxonomy" id="205686"/>
    <lineage>
        <taxon>Eukaryota</taxon>
        <taxon>Fungi</taxon>
        <taxon>Dikarya</taxon>
        <taxon>Ascomycota</taxon>
        <taxon>Pezizomycotina</taxon>
        <taxon>Dothideomycetes</taxon>
        <taxon>Pleosporomycetidae</taxon>
        <taxon>Pleosporales</taxon>
        <taxon>Pleosporineae</taxon>
        <taxon>Didymellaceae</taxon>
        <taxon>Ascochyta</taxon>
    </lineage>
</organism>
<evidence type="ECO:0008006" key="4">
    <source>
        <dbReference type="Google" id="ProtNLM"/>
    </source>
</evidence>
<evidence type="ECO:0000256" key="1">
    <source>
        <dbReference type="SAM" id="SignalP"/>
    </source>
</evidence>
<name>A0A8H7MDI3_9PLEO</name>
<protein>
    <recommendedName>
        <fullName evidence="4">LysM domain-containing protein</fullName>
    </recommendedName>
</protein>
<dbReference type="AlphaFoldDB" id="A0A8H7MDI3"/>
<dbReference type="Proteomes" id="UP000651452">
    <property type="component" value="Unassembled WGS sequence"/>
</dbReference>
<accession>A0A8H7MDI3</accession>
<feature type="chain" id="PRO_5034602927" description="LysM domain-containing protein" evidence="1">
    <location>
        <begin position="19"/>
        <end position="241"/>
    </location>
</feature>
<reference evidence="2" key="2">
    <citation type="submission" date="2020-09" db="EMBL/GenBank/DDBJ databases">
        <title>Reference genome assembly for Australian Ascochyta lentis isolate Al4.</title>
        <authorList>
            <person name="Lee R.C."/>
            <person name="Farfan-Caceres L.M."/>
            <person name="Debler J.W."/>
            <person name="Williams A.H."/>
            <person name="Henares B.M."/>
        </authorList>
    </citation>
    <scope>NUCLEOTIDE SEQUENCE</scope>
    <source>
        <strain evidence="2">Al4</strain>
    </source>
</reference>
<keyword evidence="3" id="KW-1185">Reference proteome</keyword>
<evidence type="ECO:0000313" key="2">
    <source>
        <dbReference type="EMBL" id="KAF9690805.1"/>
    </source>
</evidence>
<feature type="signal peptide" evidence="1">
    <location>
        <begin position="1"/>
        <end position="18"/>
    </location>
</feature>
<dbReference type="OrthoDB" id="5985073at2759"/>
<comment type="caution">
    <text evidence="2">The sequence shown here is derived from an EMBL/GenBank/DDBJ whole genome shotgun (WGS) entry which is preliminary data.</text>
</comment>